<proteinExistence type="predicted"/>
<dbReference type="OrthoDB" id="10050556at2759"/>
<sequence>MELQEHPNSDSDTVFADSELPSENLDPLDSALNELGMLATSTNSRKKYLAEIKTQNYLNNMLTTINTRYVSNVSIGFRVKPHAPSNRYRPYQTPLKERHRTRSENNDSEPSVAQKIIDSITASIAEMSQLKKAKSLESIVAEGGEDMDLGSIKFESHGELEQVSEAVQKLRVAE</sequence>
<dbReference type="Proteomes" id="UP001152799">
    <property type="component" value="Chromosome 13"/>
</dbReference>
<accession>A0A9N9MI96</accession>
<evidence type="ECO:0000313" key="2">
    <source>
        <dbReference type="EMBL" id="CAG9763338.1"/>
    </source>
</evidence>
<feature type="region of interest" description="Disordered" evidence="1">
    <location>
        <begin position="1"/>
        <end position="22"/>
    </location>
</feature>
<dbReference type="EMBL" id="OU892289">
    <property type="protein sequence ID" value="CAG9763338.1"/>
    <property type="molecule type" value="Genomic_DNA"/>
</dbReference>
<dbReference type="AlphaFoldDB" id="A0A9N9MI96"/>
<feature type="region of interest" description="Disordered" evidence="1">
    <location>
        <begin position="81"/>
        <end position="111"/>
    </location>
</feature>
<protein>
    <submittedName>
        <fullName evidence="2">Uncharacterized protein</fullName>
    </submittedName>
</protein>
<gene>
    <name evidence="2" type="ORF">CEUTPL_LOCUS4003</name>
</gene>
<organism evidence="2 3">
    <name type="scientific">Ceutorhynchus assimilis</name>
    <name type="common">cabbage seed weevil</name>
    <dbReference type="NCBI Taxonomy" id="467358"/>
    <lineage>
        <taxon>Eukaryota</taxon>
        <taxon>Metazoa</taxon>
        <taxon>Ecdysozoa</taxon>
        <taxon>Arthropoda</taxon>
        <taxon>Hexapoda</taxon>
        <taxon>Insecta</taxon>
        <taxon>Pterygota</taxon>
        <taxon>Neoptera</taxon>
        <taxon>Endopterygota</taxon>
        <taxon>Coleoptera</taxon>
        <taxon>Polyphaga</taxon>
        <taxon>Cucujiformia</taxon>
        <taxon>Curculionidae</taxon>
        <taxon>Ceutorhynchinae</taxon>
        <taxon>Ceutorhynchus</taxon>
    </lineage>
</organism>
<keyword evidence="3" id="KW-1185">Reference proteome</keyword>
<reference evidence="2" key="1">
    <citation type="submission" date="2022-01" db="EMBL/GenBank/DDBJ databases">
        <authorList>
            <person name="King R."/>
        </authorList>
    </citation>
    <scope>NUCLEOTIDE SEQUENCE</scope>
</reference>
<evidence type="ECO:0000256" key="1">
    <source>
        <dbReference type="SAM" id="MobiDB-lite"/>
    </source>
</evidence>
<name>A0A9N9MI96_9CUCU</name>
<evidence type="ECO:0000313" key="3">
    <source>
        <dbReference type="Proteomes" id="UP001152799"/>
    </source>
</evidence>